<feature type="transmembrane region" description="Helical" evidence="1">
    <location>
        <begin position="73"/>
        <end position="92"/>
    </location>
</feature>
<dbReference type="OrthoDB" id="7407262at2"/>
<organism evidence="2 3">
    <name type="scientific">Qipengyuania pelagi</name>
    <dbReference type="NCBI Taxonomy" id="994320"/>
    <lineage>
        <taxon>Bacteria</taxon>
        <taxon>Pseudomonadati</taxon>
        <taxon>Pseudomonadota</taxon>
        <taxon>Alphaproteobacteria</taxon>
        <taxon>Sphingomonadales</taxon>
        <taxon>Erythrobacteraceae</taxon>
        <taxon>Qipengyuania</taxon>
    </lineage>
</organism>
<reference evidence="2 3" key="1">
    <citation type="submission" date="2019-12" db="EMBL/GenBank/DDBJ databases">
        <title>Genomic-based taxomic classification of the family Erythrobacteraceae.</title>
        <authorList>
            <person name="Xu L."/>
        </authorList>
    </citation>
    <scope>NUCLEOTIDE SEQUENCE [LARGE SCALE GENOMIC DNA]</scope>
    <source>
        <strain evidence="2 3">JCM 17468</strain>
    </source>
</reference>
<dbReference type="EMBL" id="WTYD01000001">
    <property type="protein sequence ID" value="MXO53324.1"/>
    <property type="molecule type" value="Genomic_DNA"/>
</dbReference>
<feature type="transmembrane region" description="Helical" evidence="1">
    <location>
        <begin position="44"/>
        <end position="61"/>
    </location>
</feature>
<evidence type="ECO:0000256" key="1">
    <source>
        <dbReference type="SAM" id="Phobius"/>
    </source>
</evidence>
<accession>A0A844Y5B0</accession>
<sequence>MPYDPFAPTEADRSRSYWLIWFGAAGALLLAIDLFAGLDPLITALARGAASAGLLISAMPARTDSYFQSLCSVGHRWAVAAVGAYMIVLFFLDITDVAYGAGYRLASGVALSESTADQSILTDGWITLLGVSIVFYAGYAYAWARDRFGRAE</sequence>
<feature type="transmembrane region" description="Helical" evidence="1">
    <location>
        <begin position="18"/>
        <end position="38"/>
    </location>
</feature>
<keyword evidence="1" id="KW-0472">Membrane</keyword>
<keyword evidence="3" id="KW-1185">Reference proteome</keyword>
<protein>
    <submittedName>
        <fullName evidence="2">Uncharacterized protein</fullName>
    </submittedName>
</protein>
<feature type="transmembrane region" description="Helical" evidence="1">
    <location>
        <begin position="124"/>
        <end position="144"/>
    </location>
</feature>
<proteinExistence type="predicted"/>
<dbReference type="AlphaFoldDB" id="A0A844Y5B0"/>
<name>A0A844Y5B0_9SPHN</name>
<evidence type="ECO:0000313" key="3">
    <source>
        <dbReference type="Proteomes" id="UP000430272"/>
    </source>
</evidence>
<dbReference type="RefSeq" id="WP_160660198.1">
    <property type="nucleotide sequence ID" value="NZ_BAABDV010000001.1"/>
</dbReference>
<dbReference type="Proteomes" id="UP000430272">
    <property type="component" value="Unassembled WGS sequence"/>
</dbReference>
<comment type="caution">
    <text evidence="2">The sequence shown here is derived from an EMBL/GenBank/DDBJ whole genome shotgun (WGS) entry which is preliminary data.</text>
</comment>
<keyword evidence="1" id="KW-1133">Transmembrane helix</keyword>
<gene>
    <name evidence="2" type="ORF">GRI47_04795</name>
</gene>
<evidence type="ECO:0000313" key="2">
    <source>
        <dbReference type="EMBL" id="MXO53324.1"/>
    </source>
</evidence>
<keyword evidence="1" id="KW-0812">Transmembrane</keyword>